<keyword evidence="5" id="KW-1185">Reference proteome</keyword>
<dbReference type="Pfam" id="PF05016">
    <property type="entry name" value="ParE_toxin"/>
    <property type="match status" value="1"/>
</dbReference>
<keyword evidence="2" id="KW-1277">Toxin-antitoxin system</keyword>
<accession>A0ABX0MT77</accession>
<dbReference type="InterPro" id="IPR051803">
    <property type="entry name" value="TA_system_RelE-like_toxin"/>
</dbReference>
<dbReference type="InterPro" id="IPR028344">
    <property type="entry name" value="ParE1/4"/>
</dbReference>
<dbReference type="EMBL" id="WHJF01000105">
    <property type="protein sequence ID" value="NHZ65956.1"/>
    <property type="molecule type" value="Genomic_DNA"/>
</dbReference>
<dbReference type="RefSeq" id="WP_167239875.1">
    <property type="nucleotide sequence ID" value="NZ_WHJF01000105.1"/>
</dbReference>
<dbReference type="InterPro" id="IPR035093">
    <property type="entry name" value="RelE/ParE_toxin_dom_sf"/>
</dbReference>
<comment type="similarity">
    <text evidence="1 3">Belongs to the RelE toxin family.</text>
</comment>
<evidence type="ECO:0000256" key="1">
    <source>
        <dbReference type="ARBA" id="ARBA00006226"/>
    </source>
</evidence>
<evidence type="ECO:0000256" key="3">
    <source>
        <dbReference type="PIRNR" id="PIRNR029218"/>
    </source>
</evidence>
<reference evidence="4 5" key="1">
    <citation type="submission" date="2019-10" db="EMBL/GenBank/DDBJ databases">
        <title>Taxonomy of Antarctic Massilia spp.: description of Massilia rubra sp. nov., Massilia aquatica sp. nov., Massilia mucilaginosa sp. nov., Massilia frigida sp. nov. isolated from streams, lakes and regoliths.</title>
        <authorList>
            <person name="Holochova P."/>
            <person name="Sedlacek I."/>
            <person name="Kralova S."/>
            <person name="Maslanova I."/>
            <person name="Busse H.-J."/>
            <person name="Stankova E."/>
            <person name="Vrbovska V."/>
            <person name="Kovarovic V."/>
            <person name="Bartak M."/>
            <person name="Svec P."/>
            <person name="Pantucek R."/>
        </authorList>
    </citation>
    <scope>NUCLEOTIDE SEQUENCE [LARGE SCALE GENOMIC DNA]</scope>
    <source>
        <strain evidence="4 5">CCM 8694</strain>
    </source>
</reference>
<organism evidence="4 5">
    <name type="scientific">Massilia genomosp. 1</name>
    <dbReference type="NCBI Taxonomy" id="2609280"/>
    <lineage>
        <taxon>Bacteria</taxon>
        <taxon>Pseudomonadati</taxon>
        <taxon>Pseudomonadota</taxon>
        <taxon>Betaproteobacteria</taxon>
        <taxon>Burkholderiales</taxon>
        <taxon>Oxalobacteraceae</taxon>
        <taxon>Telluria group</taxon>
        <taxon>Massilia</taxon>
    </lineage>
</organism>
<dbReference type="PIRSF" id="PIRSF029218">
    <property type="entry name" value="ParE"/>
    <property type="match status" value="1"/>
</dbReference>
<proteinExistence type="inferred from homology"/>
<dbReference type="Proteomes" id="UP000610594">
    <property type="component" value="Unassembled WGS sequence"/>
</dbReference>
<gene>
    <name evidence="4" type="ORF">F1735_27275</name>
</gene>
<sequence>MRTVSVRPRARIDLDEIWDFIAQDGVTQADAFIGRMSAKLQLLAQQPDLGRLRDDLRHGLRSFPFERYVVFYLPTKGGVELVRVLHGARDVEALLRVK</sequence>
<dbReference type="PANTHER" id="PTHR33755:SF6">
    <property type="entry name" value="PLASMID STABILIZATION SYSTEM PROTEIN"/>
    <property type="match status" value="1"/>
</dbReference>
<protein>
    <recommendedName>
        <fullName evidence="3">Toxin</fullName>
    </recommendedName>
</protein>
<dbReference type="PANTHER" id="PTHR33755">
    <property type="entry name" value="TOXIN PARE1-RELATED"/>
    <property type="match status" value="1"/>
</dbReference>
<comment type="caution">
    <text evidence="4">The sequence shown here is derived from an EMBL/GenBank/DDBJ whole genome shotgun (WGS) entry which is preliminary data.</text>
</comment>
<evidence type="ECO:0000256" key="2">
    <source>
        <dbReference type="ARBA" id="ARBA00022649"/>
    </source>
</evidence>
<evidence type="ECO:0000313" key="5">
    <source>
        <dbReference type="Proteomes" id="UP000610594"/>
    </source>
</evidence>
<dbReference type="Gene3D" id="3.30.2310.20">
    <property type="entry name" value="RelE-like"/>
    <property type="match status" value="1"/>
</dbReference>
<name>A0ABX0MT77_9BURK</name>
<evidence type="ECO:0000313" key="4">
    <source>
        <dbReference type="EMBL" id="NHZ65956.1"/>
    </source>
</evidence>
<dbReference type="InterPro" id="IPR007712">
    <property type="entry name" value="RelE/ParE_toxin"/>
</dbReference>